<reference evidence="2 3" key="1">
    <citation type="submission" date="2014-04" db="EMBL/GenBank/DDBJ databases">
        <title>Genome assembly of Hyalangium minutum DSM 14724.</title>
        <authorList>
            <person name="Sharma G."/>
            <person name="Subramanian S."/>
        </authorList>
    </citation>
    <scope>NUCLEOTIDE SEQUENCE [LARGE SCALE GENOMIC DNA]</scope>
    <source>
        <strain evidence="2 3">DSM 14724</strain>
    </source>
</reference>
<keyword evidence="3" id="KW-1185">Reference proteome</keyword>
<evidence type="ECO:0008006" key="4">
    <source>
        <dbReference type="Google" id="ProtNLM"/>
    </source>
</evidence>
<gene>
    <name evidence="2" type="ORF">DB31_3374</name>
</gene>
<sequence>MADKLWILVGNASRMRLFSADERGDDWQLREEFRHDESRAHNGDLKEQRDNPNGGTLHGPNEETEPDARQELEHERFARELAGRLERGVDSHTFERLIIAAPPTFLGRLRKALSKRVLQRLVLDLDADYSNVPARELPNRVPVI</sequence>
<dbReference type="InterPro" id="IPR019291">
    <property type="entry name" value="Host_attachment_protein"/>
</dbReference>
<feature type="compositionally biased region" description="Basic and acidic residues" evidence="1">
    <location>
        <begin position="34"/>
        <end position="50"/>
    </location>
</feature>
<dbReference type="PATRIC" id="fig|394096.3.peg.1024"/>
<dbReference type="STRING" id="394096.DB31_3374"/>
<name>A0A085WU81_9BACT</name>
<comment type="caution">
    <text evidence="2">The sequence shown here is derived from an EMBL/GenBank/DDBJ whole genome shotgun (WGS) entry which is preliminary data.</text>
</comment>
<dbReference type="RefSeq" id="WP_044182982.1">
    <property type="nucleotide sequence ID" value="NZ_JMCB01000002.1"/>
</dbReference>
<evidence type="ECO:0000313" key="3">
    <source>
        <dbReference type="Proteomes" id="UP000028725"/>
    </source>
</evidence>
<organism evidence="2 3">
    <name type="scientific">Hyalangium minutum</name>
    <dbReference type="NCBI Taxonomy" id="394096"/>
    <lineage>
        <taxon>Bacteria</taxon>
        <taxon>Pseudomonadati</taxon>
        <taxon>Myxococcota</taxon>
        <taxon>Myxococcia</taxon>
        <taxon>Myxococcales</taxon>
        <taxon>Cystobacterineae</taxon>
        <taxon>Archangiaceae</taxon>
        <taxon>Hyalangium</taxon>
    </lineage>
</organism>
<dbReference type="EMBL" id="JMCB01000002">
    <property type="protein sequence ID" value="KFE71244.1"/>
    <property type="molecule type" value="Genomic_DNA"/>
</dbReference>
<accession>A0A085WU81</accession>
<dbReference type="Pfam" id="PF10116">
    <property type="entry name" value="Host_attach"/>
    <property type="match status" value="1"/>
</dbReference>
<dbReference type="OrthoDB" id="329419at2"/>
<protein>
    <recommendedName>
        <fullName evidence="4">Host attachment protein</fullName>
    </recommendedName>
</protein>
<feature type="region of interest" description="Disordered" evidence="1">
    <location>
        <begin position="34"/>
        <end position="73"/>
    </location>
</feature>
<dbReference type="Proteomes" id="UP000028725">
    <property type="component" value="Unassembled WGS sequence"/>
</dbReference>
<evidence type="ECO:0000313" key="2">
    <source>
        <dbReference type="EMBL" id="KFE71244.1"/>
    </source>
</evidence>
<dbReference type="AlphaFoldDB" id="A0A085WU81"/>
<evidence type="ECO:0000256" key="1">
    <source>
        <dbReference type="SAM" id="MobiDB-lite"/>
    </source>
</evidence>
<proteinExistence type="predicted"/>